<sequence length="307" mass="35456">MTKEKTGQQGNRADSERKRQEEPFLFPQTQRLVTYSEAVLSSKEFDLHKRPEAFSEKIDAFYKEFPEMEIIIPREVVQKERIDAVKLYKEEIEAKERYHINEMNSPLYAIPDEVLQKCIAFIGEGHYALVATVSKKVYNAHEEEYGIDKSYTTYEIATASVETAKYCNEEFCNRLHERDRLFTAAAVNGNIDILRYSVECGYDLFPFMHVHDDSDDSDENSYDSDDEDKHEIVDTGKIAAKGNLNVLVYLKDQFESCTWLQKYCQPAIQHGQLEILKWLDSIGCLSETDIFGTKNDFCLRAISSGQL</sequence>
<keyword evidence="3" id="KW-1185">Reference proteome</keyword>
<dbReference type="AlphaFoldDB" id="A0AAD3CFY5"/>
<dbReference type="EMBL" id="BLLK01000019">
    <property type="protein sequence ID" value="GFH44091.1"/>
    <property type="molecule type" value="Genomic_DNA"/>
</dbReference>
<dbReference type="Proteomes" id="UP001054902">
    <property type="component" value="Unassembled WGS sequence"/>
</dbReference>
<organism evidence="2 3">
    <name type="scientific">Chaetoceros tenuissimus</name>
    <dbReference type="NCBI Taxonomy" id="426638"/>
    <lineage>
        <taxon>Eukaryota</taxon>
        <taxon>Sar</taxon>
        <taxon>Stramenopiles</taxon>
        <taxon>Ochrophyta</taxon>
        <taxon>Bacillariophyta</taxon>
        <taxon>Coscinodiscophyceae</taxon>
        <taxon>Chaetocerotophycidae</taxon>
        <taxon>Chaetocerotales</taxon>
        <taxon>Chaetocerotaceae</taxon>
        <taxon>Chaetoceros</taxon>
    </lineage>
</organism>
<evidence type="ECO:0000313" key="3">
    <source>
        <dbReference type="Proteomes" id="UP001054902"/>
    </source>
</evidence>
<evidence type="ECO:0000256" key="1">
    <source>
        <dbReference type="SAM" id="MobiDB-lite"/>
    </source>
</evidence>
<comment type="caution">
    <text evidence="2">The sequence shown here is derived from an EMBL/GenBank/DDBJ whole genome shotgun (WGS) entry which is preliminary data.</text>
</comment>
<feature type="region of interest" description="Disordered" evidence="1">
    <location>
        <begin position="1"/>
        <end position="24"/>
    </location>
</feature>
<reference evidence="2 3" key="1">
    <citation type="journal article" date="2021" name="Sci. Rep.">
        <title>The genome of the diatom Chaetoceros tenuissimus carries an ancient integrated fragment of an extant virus.</title>
        <authorList>
            <person name="Hongo Y."/>
            <person name="Kimura K."/>
            <person name="Takaki Y."/>
            <person name="Yoshida Y."/>
            <person name="Baba S."/>
            <person name="Kobayashi G."/>
            <person name="Nagasaki K."/>
            <person name="Hano T."/>
            <person name="Tomaru Y."/>
        </authorList>
    </citation>
    <scope>NUCLEOTIDE SEQUENCE [LARGE SCALE GENOMIC DNA]</scope>
    <source>
        <strain evidence="2 3">NIES-3715</strain>
    </source>
</reference>
<accession>A0AAD3CFY5</accession>
<feature type="compositionally biased region" description="Basic and acidic residues" evidence="1">
    <location>
        <begin position="13"/>
        <end position="22"/>
    </location>
</feature>
<gene>
    <name evidence="2" type="ORF">CTEN210_00565</name>
</gene>
<dbReference type="SUPFAM" id="SSF140860">
    <property type="entry name" value="Pseudo ankyrin repeat-like"/>
    <property type="match status" value="1"/>
</dbReference>
<proteinExistence type="predicted"/>
<name>A0AAD3CFY5_9STRA</name>
<evidence type="ECO:0000313" key="2">
    <source>
        <dbReference type="EMBL" id="GFH44091.1"/>
    </source>
</evidence>
<protein>
    <submittedName>
        <fullName evidence="2">Uncharacterized protein</fullName>
    </submittedName>
</protein>